<keyword evidence="1" id="KW-0812">Transmembrane</keyword>
<comment type="caution">
    <text evidence="2">The sequence shown here is derived from an EMBL/GenBank/DDBJ whole genome shotgun (WGS) entry which is preliminary data.</text>
</comment>
<proteinExistence type="predicted"/>
<feature type="transmembrane region" description="Helical" evidence="1">
    <location>
        <begin position="66"/>
        <end position="93"/>
    </location>
</feature>
<keyword evidence="3" id="KW-1185">Reference proteome</keyword>
<accession>A0ABW2SAF2</accession>
<feature type="transmembrane region" description="Helical" evidence="1">
    <location>
        <begin position="105"/>
        <end position="128"/>
    </location>
</feature>
<sequence length="1110" mass="124838">MSNDLRRRMRYGWFGREILKGTEQPLRYAISLVSLLVLIVANGYLIPENWFVGRWSSWGPAEQLSYFTTLWGIQATIAALVYPFVISFVTLLLQRRPASKAFLQIYLIDSGALVAGLSSLFLVLSMTFEYVLLARYSLGYAVTWVAVNSVWFFYNVVLTIWFLFRTVEFLRTDFQMEVVKRYAINVALPREVANLLRFQLFANAQKNGWILGPDYLDDEAEGKPQVLMRSFGLRMGAPAVEMRLHERSRLSNVLYWPLRIAVSGWLKTAQKSFVSGNGSILDKPKSALLILPVVPGGVYETPIALARVDGGPQLSRLQRLLVSMSFRFTPIRAERRHVSSADILAELETDARVSAANGDVSAFEDAYENVTTMHTSLLGASLAKSDEGETGSWALIPDVHRFADRPLHTHWTNTYRSIFDAAVSLLPKESRPLKRLCHVVQHLDGPFVHESPVEIRDDLMLLPPRLMYALEKWWSQRLEEQGVMEHGQNRMALLRPPLQGAYEETLVHFVGGWDSARATLASLPDRDEQFAWSEAKAPLELNMRHINQTGLMLLKAVARGDQAAAEWMADVLSKWWANASHYDHEPFVLYGKSDFITIESVKQQWSIIEQSLGLDENDYRFIRNDQSGLQRHVFLAAIRNYWRDISLLTIEILLSWAASEDENLDESSLALYVAAGLLSGRHWRAGGRTDDSLSAFSASGYLAAKARQHAADSTYRQGYIARLDSFVDSAKDILRPDMVPGRIYSYSGADDVESLQEAQLVLIAVLSSADWKPGESLRRQLATWISSSFTSTEILKSRASAMKSRLDEVGDGLCAELVDRMLQRTNKAHTRIQGVARAKGGINALLDEIAGLQSDAVASAQVSAQRLREIEDAASKQGFDAATGEFPIQLFKDVIHDSVSREAFTLTISKQRKGEFTEIEMAQRAVNEDEYYAKTIANHVGALLLSDVVRQCKIRDVIAPDANAYWAALKDEARHLTDQGLTPLLILDNPTRPDWVWEWQYPEMDGAYPRPADIAIRQEKDGRGDGYICDLNDIQVFSGPVVPGGSLLLARETFSCVGFREYRKAVFVKAETVEVAESKTLVDLRLSFERAVDVEFPSIVRIRYEDHVSD</sequence>
<dbReference type="RefSeq" id="WP_382199807.1">
    <property type="nucleotide sequence ID" value="NZ_JBHTBZ010000017.1"/>
</dbReference>
<evidence type="ECO:0000256" key="1">
    <source>
        <dbReference type="SAM" id="Phobius"/>
    </source>
</evidence>
<keyword evidence="1" id="KW-1133">Transmembrane helix</keyword>
<protein>
    <submittedName>
        <fullName evidence="2">Uncharacterized protein</fullName>
    </submittedName>
</protein>
<keyword evidence="1" id="KW-0472">Membrane</keyword>
<reference evidence="3" key="1">
    <citation type="journal article" date="2019" name="Int. J. Syst. Evol. Microbiol.">
        <title>The Global Catalogue of Microorganisms (GCM) 10K type strain sequencing project: providing services to taxonomists for standard genome sequencing and annotation.</title>
        <authorList>
            <consortium name="The Broad Institute Genomics Platform"/>
            <consortium name="The Broad Institute Genome Sequencing Center for Infectious Disease"/>
            <person name="Wu L."/>
            <person name="Ma J."/>
        </authorList>
    </citation>
    <scope>NUCLEOTIDE SEQUENCE [LARGE SCALE GENOMIC DNA]</scope>
    <source>
        <strain evidence="3">CCUG 53903</strain>
    </source>
</reference>
<dbReference type="EMBL" id="JBHTBZ010000017">
    <property type="protein sequence ID" value="MFC7460496.1"/>
    <property type="molecule type" value="Genomic_DNA"/>
</dbReference>
<name>A0ABW2SAF2_9BURK</name>
<organism evidence="2 3">
    <name type="scientific">Hydrogenophaga defluvii</name>
    <dbReference type="NCBI Taxonomy" id="249410"/>
    <lineage>
        <taxon>Bacteria</taxon>
        <taxon>Pseudomonadati</taxon>
        <taxon>Pseudomonadota</taxon>
        <taxon>Betaproteobacteria</taxon>
        <taxon>Burkholderiales</taxon>
        <taxon>Comamonadaceae</taxon>
        <taxon>Hydrogenophaga</taxon>
    </lineage>
</organism>
<evidence type="ECO:0000313" key="2">
    <source>
        <dbReference type="EMBL" id="MFC7460496.1"/>
    </source>
</evidence>
<evidence type="ECO:0000313" key="3">
    <source>
        <dbReference type="Proteomes" id="UP001596457"/>
    </source>
</evidence>
<feature type="transmembrane region" description="Helical" evidence="1">
    <location>
        <begin position="140"/>
        <end position="164"/>
    </location>
</feature>
<gene>
    <name evidence="2" type="ORF">ACFQU0_08650</name>
</gene>
<feature type="transmembrane region" description="Helical" evidence="1">
    <location>
        <begin position="26"/>
        <end position="46"/>
    </location>
</feature>
<dbReference type="Proteomes" id="UP001596457">
    <property type="component" value="Unassembled WGS sequence"/>
</dbReference>